<evidence type="ECO:0000256" key="1">
    <source>
        <dbReference type="ARBA" id="ARBA00022729"/>
    </source>
</evidence>
<organism evidence="6 7">
    <name type="scientific">Huso huso</name>
    <name type="common">Beluga</name>
    <name type="synonym">Acipenser huso</name>
    <dbReference type="NCBI Taxonomy" id="61971"/>
    <lineage>
        <taxon>Eukaryota</taxon>
        <taxon>Metazoa</taxon>
        <taxon>Chordata</taxon>
        <taxon>Craniata</taxon>
        <taxon>Vertebrata</taxon>
        <taxon>Euteleostomi</taxon>
        <taxon>Actinopterygii</taxon>
        <taxon>Chondrostei</taxon>
        <taxon>Acipenseriformes</taxon>
        <taxon>Acipenseridae</taxon>
        <taxon>Huso</taxon>
    </lineage>
</organism>
<dbReference type="CDD" id="cd00033">
    <property type="entry name" value="CCP"/>
    <property type="match status" value="8"/>
</dbReference>
<dbReference type="InterPro" id="IPR051277">
    <property type="entry name" value="SEZ6_CSMD_C4BPB_Regulators"/>
</dbReference>
<feature type="disulfide bond" evidence="4">
    <location>
        <begin position="459"/>
        <end position="486"/>
    </location>
</feature>
<accession>A0ABR0YHA1</accession>
<sequence>MTPGSDPGECGYPPEYQTALMKDEHQTQGPPDFVDGFTIDYKCQSGYVWKSGSPRITCTSSQWSHLTLVCDRRSCGSPGEILNGHFNTDEGILFGDKAYAVCDEGFQMAGNGVRSCRAAGWDGAIPICEIVRCPNPPEIVNGEITNPPQGTVTFGTVIIYKCNKGVLVGNRELVCTKYGNYSSAPPACKGCRSVQVENGYKIVGFGPVYNYGDFITFACNPGYILNGTDIVTCGINEIWEPELPTCQKAPCGNPPIYPNAVLEGEPKGPFVDGFRISYTCQSGYVMKAGSPRITCTSSQWSHLTLVCDRRSCGSPGEILNGHFNTDDGVLFGDKAYAVCDEGYQLVGKGVRNCLAAGWDGDIPRCEIVTCPNPPEIVNGEITNPPQGTVMFGTVIIYRCNEGILVGNRELVCTKYGNYSSAPPACKDHKGCRSVQVENGHKTAGFAPVYNYGDSITFACNSGYILNGTDTVTCGINEIWEPELLTCQKDVKRTFWNRFKNAVKETVSEFIHWWN</sequence>
<feature type="domain" description="Sushi" evidence="5">
    <location>
        <begin position="249"/>
        <end position="309"/>
    </location>
</feature>
<feature type="domain" description="Sushi" evidence="5">
    <location>
        <begin position="189"/>
        <end position="248"/>
    </location>
</feature>
<feature type="disulfide bond" evidence="4">
    <location>
        <begin position="43"/>
        <end position="70"/>
    </location>
</feature>
<dbReference type="Proteomes" id="UP001369086">
    <property type="component" value="Unassembled WGS sequence"/>
</dbReference>
<evidence type="ECO:0000256" key="2">
    <source>
        <dbReference type="ARBA" id="ARBA00022737"/>
    </source>
</evidence>
<evidence type="ECO:0000256" key="3">
    <source>
        <dbReference type="ARBA" id="ARBA00023157"/>
    </source>
</evidence>
<dbReference type="Pfam" id="PF00084">
    <property type="entry name" value="Sushi"/>
    <property type="match status" value="8"/>
</dbReference>
<dbReference type="SUPFAM" id="SSF57535">
    <property type="entry name" value="Complement control module/SCR domain"/>
    <property type="match status" value="8"/>
</dbReference>
<feature type="domain" description="Sushi" evidence="5">
    <location>
        <begin position="429"/>
        <end position="488"/>
    </location>
</feature>
<keyword evidence="3 4" id="KW-1015">Disulfide bond</keyword>
<dbReference type="PANTHER" id="PTHR45656:SF4">
    <property type="entry name" value="PROTEIN CBR-CLEC-78"/>
    <property type="match status" value="1"/>
</dbReference>
<dbReference type="EMBL" id="JAHFZB010000030">
    <property type="protein sequence ID" value="KAK6472022.1"/>
    <property type="molecule type" value="Genomic_DNA"/>
</dbReference>
<feature type="disulfide bond" evidence="4">
    <location>
        <begin position="219"/>
        <end position="246"/>
    </location>
</feature>
<comment type="caution">
    <text evidence="6">The sequence shown here is derived from an EMBL/GenBank/DDBJ whole genome shotgun (WGS) entry which is preliminary data.</text>
</comment>
<keyword evidence="4" id="KW-0768">Sushi</keyword>
<comment type="caution">
    <text evidence="4">Lacks conserved residue(s) required for the propagation of feature annotation.</text>
</comment>
<feature type="domain" description="Sushi" evidence="5">
    <location>
        <begin position="8"/>
        <end position="72"/>
    </location>
</feature>
<keyword evidence="2" id="KW-0677">Repeat</keyword>
<feature type="domain" description="Sushi" evidence="5">
    <location>
        <begin position="368"/>
        <end position="427"/>
    </location>
</feature>
<dbReference type="PANTHER" id="PTHR45656">
    <property type="entry name" value="PROTEIN CBR-CLEC-78"/>
    <property type="match status" value="1"/>
</dbReference>
<name>A0ABR0YHA1_HUSHU</name>
<evidence type="ECO:0000256" key="4">
    <source>
        <dbReference type="PROSITE-ProRule" id="PRU00302"/>
    </source>
</evidence>
<dbReference type="PROSITE" id="PS50923">
    <property type="entry name" value="SUSHI"/>
    <property type="match status" value="8"/>
</dbReference>
<evidence type="ECO:0000313" key="7">
    <source>
        <dbReference type="Proteomes" id="UP001369086"/>
    </source>
</evidence>
<feature type="domain" description="Sushi" evidence="5">
    <location>
        <begin position="131"/>
        <end position="188"/>
    </location>
</feature>
<keyword evidence="1" id="KW-0732">Signal</keyword>
<dbReference type="InterPro" id="IPR035976">
    <property type="entry name" value="Sushi/SCR/CCP_sf"/>
</dbReference>
<protein>
    <submittedName>
        <fullName evidence="6">Complement receptor type 2-like isoform X1</fullName>
    </submittedName>
</protein>
<keyword evidence="7" id="KW-1185">Reference proteome</keyword>
<evidence type="ECO:0000313" key="6">
    <source>
        <dbReference type="EMBL" id="KAK6472022.1"/>
    </source>
</evidence>
<dbReference type="InterPro" id="IPR000436">
    <property type="entry name" value="Sushi_SCR_CCP_dom"/>
</dbReference>
<evidence type="ECO:0000259" key="5">
    <source>
        <dbReference type="PROSITE" id="PS50923"/>
    </source>
</evidence>
<gene>
    <name evidence="6" type="ORF">HHUSO_G29037</name>
</gene>
<reference evidence="6 7" key="1">
    <citation type="submission" date="2021-05" db="EMBL/GenBank/DDBJ databases">
        <authorList>
            <person name="Zahm M."/>
            <person name="Klopp C."/>
            <person name="Cabau C."/>
            <person name="Kuhl H."/>
            <person name="Suciu R."/>
            <person name="Ciorpac M."/>
            <person name="Holostenco D."/>
            <person name="Gessner J."/>
            <person name="Wuertz S."/>
            <person name="Hohne C."/>
            <person name="Stock M."/>
            <person name="Gislard M."/>
            <person name="Lluch J."/>
            <person name="Milhes M."/>
            <person name="Lampietro C."/>
            <person name="Lopez Roques C."/>
            <person name="Donnadieu C."/>
            <person name="Du K."/>
            <person name="Schartl M."/>
            <person name="Guiguen Y."/>
        </authorList>
    </citation>
    <scope>NUCLEOTIDE SEQUENCE [LARGE SCALE GENOMIC DNA]</scope>
    <source>
        <strain evidence="6">Hh-F2</strain>
        <tissue evidence="6">Blood</tissue>
    </source>
</reference>
<feature type="disulfide bond" evidence="4">
    <location>
        <begin position="280"/>
        <end position="307"/>
    </location>
</feature>
<feature type="domain" description="Sushi" evidence="5">
    <location>
        <begin position="310"/>
        <end position="367"/>
    </location>
</feature>
<dbReference type="Gene3D" id="2.10.70.10">
    <property type="entry name" value="Complement Module, domain 1"/>
    <property type="match status" value="8"/>
</dbReference>
<proteinExistence type="predicted"/>
<feature type="domain" description="Sushi" evidence="5">
    <location>
        <begin position="73"/>
        <end position="130"/>
    </location>
</feature>
<dbReference type="SMART" id="SM00032">
    <property type="entry name" value="CCP"/>
    <property type="match status" value="8"/>
</dbReference>